<dbReference type="Pfam" id="PF00111">
    <property type="entry name" value="Fer2"/>
    <property type="match status" value="1"/>
</dbReference>
<dbReference type="CDD" id="cd00207">
    <property type="entry name" value="fer2"/>
    <property type="match status" value="1"/>
</dbReference>
<dbReference type="Gene3D" id="2.40.30.10">
    <property type="entry name" value="Translation factors"/>
    <property type="match status" value="1"/>
</dbReference>
<dbReference type="AlphaFoldDB" id="A0A3B1BDN8"/>
<dbReference type="Gene3D" id="3.40.50.80">
    <property type="entry name" value="Nucleotide-binding domain of ferredoxin-NADP reductase (FNR) module"/>
    <property type="match status" value="1"/>
</dbReference>
<dbReference type="InterPro" id="IPR017927">
    <property type="entry name" value="FAD-bd_FR_type"/>
</dbReference>
<dbReference type="SUPFAM" id="SSF63380">
    <property type="entry name" value="Riboflavin synthase domain-like"/>
    <property type="match status" value="1"/>
</dbReference>
<dbReference type="PRINTS" id="PR00410">
    <property type="entry name" value="PHEHYDRXLASE"/>
</dbReference>
<dbReference type="InterPro" id="IPR001041">
    <property type="entry name" value="2Fe-2S_ferredoxin-type"/>
</dbReference>
<dbReference type="InterPro" id="IPR017938">
    <property type="entry name" value="Riboflavin_synthase-like_b-brl"/>
</dbReference>
<dbReference type="SUPFAM" id="SSF52343">
    <property type="entry name" value="Ferredoxin reductase-like, C-terminal NADP-linked domain"/>
    <property type="match status" value="1"/>
</dbReference>
<dbReference type="InterPro" id="IPR001709">
    <property type="entry name" value="Flavoprot_Pyr_Nucl_cyt_Rdtase"/>
</dbReference>
<dbReference type="GO" id="GO:0016491">
    <property type="term" value="F:oxidoreductase activity"/>
    <property type="evidence" value="ECO:0007669"/>
    <property type="project" value="InterPro"/>
</dbReference>
<name>A0A3B1BDN8_9ZZZZ</name>
<dbReference type="PROSITE" id="PS51384">
    <property type="entry name" value="FAD_FR"/>
    <property type="match status" value="1"/>
</dbReference>
<proteinExistence type="predicted"/>
<dbReference type="InterPro" id="IPR001433">
    <property type="entry name" value="OxRdtase_FAD/NAD-bd"/>
</dbReference>
<dbReference type="EMBL" id="UOFU01000381">
    <property type="protein sequence ID" value="VAX04445.1"/>
    <property type="molecule type" value="Genomic_DNA"/>
</dbReference>
<organism evidence="3">
    <name type="scientific">hydrothermal vent metagenome</name>
    <dbReference type="NCBI Taxonomy" id="652676"/>
    <lineage>
        <taxon>unclassified sequences</taxon>
        <taxon>metagenomes</taxon>
        <taxon>ecological metagenomes</taxon>
    </lineage>
</organism>
<reference evidence="3" key="1">
    <citation type="submission" date="2018-06" db="EMBL/GenBank/DDBJ databases">
        <authorList>
            <person name="Zhirakovskaya E."/>
        </authorList>
    </citation>
    <scope>NUCLEOTIDE SEQUENCE</scope>
</reference>
<dbReference type="GO" id="GO:0051536">
    <property type="term" value="F:iron-sulfur cluster binding"/>
    <property type="evidence" value="ECO:0007669"/>
    <property type="project" value="InterPro"/>
</dbReference>
<accession>A0A3B1BDN8</accession>
<feature type="domain" description="2Fe-2S ferredoxin-type" evidence="1">
    <location>
        <begin position="2"/>
        <end position="88"/>
    </location>
</feature>
<dbReference type="InterPro" id="IPR036010">
    <property type="entry name" value="2Fe-2S_ferredoxin-like_sf"/>
</dbReference>
<gene>
    <name evidence="3" type="ORF">MNBD_GAMMA20-1307</name>
</gene>
<dbReference type="InterPro" id="IPR008333">
    <property type="entry name" value="Cbr1-like_FAD-bd_dom"/>
</dbReference>
<feature type="domain" description="FAD-binding FR-type" evidence="2">
    <location>
        <begin position="89"/>
        <end position="187"/>
    </location>
</feature>
<dbReference type="Pfam" id="PF00175">
    <property type="entry name" value="NAD_binding_1"/>
    <property type="match status" value="1"/>
</dbReference>
<protein>
    <submittedName>
        <fullName evidence="3">2-polyprenylphenol hydroxylase and related flavodoxin oxidoreductases / CDP-6-deoxy-delta-3,4-glucoseen reductase-like</fullName>
    </submittedName>
</protein>
<dbReference type="InterPro" id="IPR012675">
    <property type="entry name" value="Beta-grasp_dom_sf"/>
</dbReference>
<dbReference type="InterPro" id="IPR050415">
    <property type="entry name" value="MRET"/>
</dbReference>
<dbReference type="PRINTS" id="PR00371">
    <property type="entry name" value="FPNCR"/>
</dbReference>
<dbReference type="PANTHER" id="PTHR47354:SF5">
    <property type="entry name" value="PROTEIN RFBI"/>
    <property type="match status" value="1"/>
</dbReference>
<evidence type="ECO:0000259" key="1">
    <source>
        <dbReference type="PROSITE" id="PS51085"/>
    </source>
</evidence>
<dbReference type="PANTHER" id="PTHR47354">
    <property type="entry name" value="NADH OXIDOREDUCTASE HCR"/>
    <property type="match status" value="1"/>
</dbReference>
<dbReference type="CDD" id="cd06194">
    <property type="entry name" value="FNR_N-term_Iron_sulfur_binding"/>
    <property type="match status" value="1"/>
</dbReference>
<evidence type="ECO:0000259" key="2">
    <source>
        <dbReference type="PROSITE" id="PS51384"/>
    </source>
</evidence>
<evidence type="ECO:0000313" key="3">
    <source>
        <dbReference type="EMBL" id="VAX04445.1"/>
    </source>
</evidence>
<dbReference type="Pfam" id="PF00970">
    <property type="entry name" value="FAD_binding_6"/>
    <property type="match status" value="1"/>
</dbReference>
<dbReference type="SUPFAM" id="SSF54292">
    <property type="entry name" value="2Fe-2S ferredoxin-like"/>
    <property type="match status" value="1"/>
</dbReference>
<sequence length="323" mass="35513">MPKIAFDGQKYLAEEGESVLDCLIRHDVSVNYSCRAGVCQSCMMMMKEGTPSEASQKGLKDALKAQNYFLMCSYVAEEDIVITRPGRDFQSMETDVLALDRLNADVLRVRLARPENYSYFPGQFLNLQNPDGVERSYSLASLPDDDDFLELHVRHISGGKVSGWIHSVLKVTNRVSISPATGDCFYTPGQPGQNLLLIGTGTGLAPLYGILRDALRQDHPGEIHLYHGSSTTEGLYLIDELKALDIAHSNVHYHPCVSQGDPPQGVTAGRADQKALEETGKLGGWRIYLCGREDMVKSARQKAFLAGASLKDIYADPFVPAVD</sequence>
<dbReference type="Gene3D" id="3.10.20.30">
    <property type="match status" value="1"/>
</dbReference>
<dbReference type="PROSITE" id="PS51085">
    <property type="entry name" value="2FE2S_FER_2"/>
    <property type="match status" value="1"/>
</dbReference>
<dbReference type="InterPro" id="IPR039261">
    <property type="entry name" value="FNR_nucleotide-bd"/>
</dbReference>